<evidence type="ECO:0000313" key="2">
    <source>
        <dbReference type="Proteomes" id="UP000190080"/>
    </source>
</evidence>
<organism evidence="1 2">
    <name type="scientific">Clostridium oryzae</name>
    <dbReference type="NCBI Taxonomy" id="1450648"/>
    <lineage>
        <taxon>Bacteria</taxon>
        <taxon>Bacillati</taxon>
        <taxon>Bacillota</taxon>
        <taxon>Clostridia</taxon>
        <taxon>Eubacteriales</taxon>
        <taxon>Clostridiaceae</taxon>
        <taxon>Clostridium</taxon>
    </lineage>
</organism>
<protein>
    <submittedName>
        <fullName evidence="1">Uncharacterized protein</fullName>
    </submittedName>
</protein>
<keyword evidence="2" id="KW-1185">Reference proteome</keyword>
<accession>A0A1V4IN42</accession>
<evidence type="ECO:0000313" key="1">
    <source>
        <dbReference type="EMBL" id="OPJ61303.1"/>
    </source>
</evidence>
<dbReference type="STRING" id="1450648.CLORY_23430"/>
<comment type="caution">
    <text evidence="1">The sequence shown here is derived from an EMBL/GenBank/DDBJ whole genome shotgun (WGS) entry which is preliminary data.</text>
</comment>
<proteinExistence type="predicted"/>
<name>A0A1V4IN42_9CLOT</name>
<reference evidence="1 2" key="1">
    <citation type="submission" date="2017-03" db="EMBL/GenBank/DDBJ databases">
        <title>Genome sequence of Clostridium oryzae DSM 28571.</title>
        <authorList>
            <person name="Poehlein A."/>
            <person name="Daniel R."/>
        </authorList>
    </citation>
    <scope>NUCLEOTIDE SEQUENCE [LARGE SCALE GENOMIC DNA]</scope>
    <source>
        <strain evidence="1 2">DSM 28571</strain>
    </source>
</reference>
<gene>
    <name evidence="1" type="ORF">CLORY_23430</name>
</gene>
<sequence length="52" mass="5812">MGRVLDFGYLKRAGLVRNCDGKFYEHGPGAYCLKLSIRQYGFVAVKILGDKS</sequence>
<dbReference type="AlphaFoldDB" id="A0A1V4IN42"/>
<dbReference type="Proteomes" id="UP000190080">
    <property type="component" value="Unassembled WGS sequence"/>
</dbReference>
<dbReference type="EMBL" id="MZGV01000023">
    <property type="protein sequence ID" value="OPJ61303.1"/>
    <property type="molecule type" value="Genomic_DNA"/>
</dbReference>